<protein>
    <submittedName>
        <fullName evidence="2">Uncharacterized protein</fullName>
    </submittedName>
</protein>
<proteinExistence type="predicted"/>
<sequence length="123" mass="14951">MMSNKLDEINKIITAKHKQMDDLYDEKQEVKALIDESDALNHSIEQLYQHLSERYYSSNMASRMEQLRDEFHFAKRRSTEALYEQQQQIQHGIRKAEEEMIDLEMRRNIEIEMVTKEENKWKQ</sequence>
<evidence type="ECO:0000256" key="1">
    <source>
        <dbReference type="SAM" id="Coils"/>
    </source>
</evidence>
<evidence type="ECO:0000313" key="2">
    <source>
        <dbReference type="EMBL" id="CRI19333.1"/>
    </source>
</evidence>
<dbReference type="Proteomes" id="UP000039437">
    <property type="component" value="Unassembled WGS sequence"/>
</dbReference>
<gene>
    <name evidence="2" type="ORF">BN1321_420089</name>
</gene>
<organism evidence="2 3">
    <name type="scientific">Staphylococcus aureus</name>
    <dbReference type="NCBI Taxonomy" id="1280"/>
    <lineage>
        <taxon>Bacteria</taxon>
        <taxon>Bacillati</taxon>
        <taxon>Bacillota</taxon>
        <taxon>Bacilli</taxon>
        <taxon>Bacillales</taxon>
        <taxon>Staphylococcaceae</taxon>
        <taxon>Staphylococcus</taxon>
    </lineage>
</organism>
<keyword evidence="1" id="KW-0175">Coiled coil</keyword>
<name>A0A0U1MUD0_STAAU</name>
<reference evidence="2 3" key="1">
    <citation type="submission" date="2015-04" db="EMBL/GenBank/DDBJ databases">
        <authorList>
            <person name="Syromyatnikov M.Y."/>
            <person name="Popov V.N."/>
        </authorList>
    </citation>
    <scope>NUCLEOTIDE SEQUENCE [LARGE SCALE GENOMIC DNA]</scope>
    <source>
        <strain evidence="2 3">AH1</strain>
    </source>
</reference>
<feature type="coiled-coil region" evidence="1">
    <location>
        <begin position="86"/>
        <end position="113"/>
    </location>
</feature>
<accession>A0A0U1MUD0</accession>
<dbReference type="AlphaFoldDB" id="A0A0U1MUD0"/>
<dbReference type="EMBL" id="CVOQ01000037">
    <property type="protein sequence ID" value="CRI19333.1"/>
    <property type="molecule type" value="Genomic_DNA"/>
</dbReference>
<evidence type="ECO:0000313" key="3">
    <source>
        <dbReference type="Proteomes" id="UP000039437"/>
    </source>
</evidence>